<dbReference type="PANTHER" id="PTHR10046">
    <property type="entry name" value="ATP DEPENDENT LON PROTEASE FAMILY MEMBER"/>
    <property type="match status" value="1"/>
</dbReference>
<dbReference type="SUPFAM" id="SSF50156">
    <property type="entry name" value="PDZ domain-like"/>
    <property type="match status" value="1"/>
</dbReference>
<feature type="domain" description="PDZ" evidence="2">
    <location>
        <begin position="122"/>
        <end position="204"/>
    </location>
</feature>
<feature type="domain" description="Lon proteolytic" evidence="3">
    <location>
        <begin position="243"/>
        <end position="340"/>
    </location>
</feature>
<feature type="active site" evidence="1">
    <location>
        <position position="292"/>
    </location>
</feature>
<sequence length="367" mass="37832">MTTGRRLLGLGTMLLALLVVVAVVASQLVTAPYVLLKPGTAYDVLAEEGPGGGPMIRIEGHETHPTEGGLRMTTVAMYGGPGHEASWWEVTWSRLRGQDEIIPREQVFPAEVTEEEVDQHSSAQMEGSQSGASVVALRAAGVEVTEEVVVGEVLPDAAARGVLRTDDVILEAGGRSVEQPADVQQVVQAAEPGTKVPMRVRRDGRERTLEVPTGTAEGRTVVGVLLGARADSAVDVTVDAGAVGGPSAGMMLSLGIYDQLTEGPLTGGEDIAGTGTIDAEGQVGPIDGIRQKMIGARDSGADWFLAPDANCGEVVGRVPGGMEAFAVTDFSEARSTVEAIAAGDTAGLETCEQVLSEQPAPSASSAG</sequence>
<accession>A0A212T7C2</accession>
<dbReference type="Gene3D" id="3.30.230.10">
    <property type="match status" value="1"/>
</dbReference>
<name>A0A212T7C2_9MICO</name>
<protein>
    <recommendedName>
        <fullName evidence="1">endopeptidase La</fullName>
        <ecNumber evidence="1">3.4.21.53</ecNumber>
    </recommendedName>
</protein>
<keyword evidence="1" id="KW-0720">Serine protease</keyword>
<dbReference type="RefSeq" id="WP_088817565.1">
    <property type="nucleotide sequence ID" value="NZ_FYEZ01000001.1"/>
</dbReference>
<gene>
    <name evidence="4" type="ORF">SAMN05445756_0583</name>
</gene>
<organism evidence="4 5">
    <name type="scientific">Kytococcus aerolatus</name>
    <dbReference type="NCBI Taxonomy" id="592308"/>
    <lineage>
        <taxon>Bacteria</taxon>
        <taxon>Bacillati</taxon>
        <taxon>Actinomycetota</taxon>
        <taxon>Actinomycetes</taxon>
        <taxon>Micrococcales</taxon>
        <taxon>Kytococcaceae</taxon>
        <taxon>Kytococcus</taxon>
    </lineage>
</organism>
<keyword evidence="1" id="KW-0378">Hydrolase</keyword>
<dbReference type="Proteomes" id="UP000198122">
    <property type="component" value="Unassembled WGS sequence"/>
</dbReference>
<dbReference type="SMART" id="SM00228">
    <property type="entry name" value="PDZ"/>
    <property type="match status" value="1"/>
</dbReference>
<comment type="catalytic activity">
    <reaction evidence="1">
        <text>Hydrolysis of proteins in presence of ATP.</text>
        <dbReference type="EC" id="3.4.21.53"/>
    </reaction>
</comment>
<dbReference type="InterPro" id="IPR036034">
    <property type="entry name" value="PDZ_sf"/>
</dbReference>
<dbReference type="InterPro" id="IPR001478">
    <property type="entry name" value="PDZ"/>
</dbReference>
<reference evidence="4 5" key="1">
    <citation type="submission" date="2017-06" db="EMBL/GenBank/DDBJ databases">
        <authorList>
            <person name="Kim H.J."/>
            <person name="Triplett B.A."/>
        </authorList>
    </citation>
    <scope>NUCLEOTIDE SEQUENCE [LARGE SCALE GENOMIC DNA]</scope>
    <source>
        <strain evidence="4 5">DSM 22179</strain>
    </source>
</reference>
<dbReference type="SUPFAM" id="SSF54211">
    <property type="entry name" value="Ribosomal protein S5 domain 2-like"/>
    <property type="match status" value="1"/>
</dbReference>
<dbReference type="Gene3D" id="2.30.42.10">
    <property type="match status" value="1"/>
</dbReference>
<dbReference type="InterPro" id="IPR014721">
    <property type="entry name" value="Ribsml_uS5_D2-typ_fold_subgr"/>
</dbReference>
<evidence type="ECO:0000259" key="2">
    <source>
        <dbReference type="PROSITE" id="PS50106"/>
    </source>
</evidence>
<dbReference type="GO" id="GO:0006508">
    <property type="term" value="P:proteolysis"/>
    <property type="evidence" value="ECO:0007669"/>
    <property type="project" value="UniProtKB-KW"/>
</dbReference>
<dbReference type="InterPro" id="IPR027065">
    <property type="entry name" value="Lon_Prtase"/>
</dbReference>
<dbReference type="PROSITE" id="PS50106">
    <property type="entry name" value="PDZ"/>
    <property type="match status" value="1"/>
</dbReference>
<dbReference type="GO" id="GO:0004252">
    <property type="term" value="F:serine-type endopeptidase activity"/>
    <property type="evidence" value="ECO:0007669"/>
    <property type="project" value="UniProtKB-UniRule"/>
</dbReference>
<dbReference type="EC" id="3.4.21.53" evidence="1"/>
<dbReference type="Pfam" id="PF13180">
    <property type="entry name" value="PDZ_2"/>
    <property type="match status" value="1"/>
</dbReference>
<dbReference type="InterPro" id="IPR008269">
    <property type="entry name" value="Lon_proteolytic"/>
</dbReference>
<dbReference type="EMBL" id="FYEZ01000001">
    <property type="protein sequence ID" value="SNC61919.1"/>
    <property type="molecule type" value="Genomic_DNA"/>
</dbReference>
<keyword evidence="1" id="KW-0645">Protease</keyword>
<dbReference type="GO" id="GO:0005524">
    <property type="term" value="F:ATP binding"/>
    <property type="evidence" value="ECO:0007669"/>
    <property type="project" value="InterPro"/>
</dbReference>
<evidence type="ECO:0000313" key="4">
    <source>
        <dbReference type="EMBL" id="SNC61919.1"/>
    </source>
</evidence>
<comment type="similarity">
    <text evidence="1">Belongs to the peptidase S16 family.</text>
</comment>
<dbReference type="InterPro" id="IPR020568">
    <property type="entry name" value="Ribosomal_Su5_D2-typ_SF"/>
</dbReference>
<dbReference type="GO" id="GO:0004176">
    <property type="term" value="F:ATP-dependent peptidase activity"/>
    <property type="evidence" value="ECO:0007669"/>
    <property type="project" value="UniProtKB-UniRule"/>
</dbReference>
<evidence type="ECO:0000313" key="5">
    <source>
        <dbReference type="Proteomes" id="UP000198122"/>
    </source>
</evidence>
<evidence type="ECO:0000256" key="1">
    <source>
        <dbReference type="PROSITE-ProRule" id="PRU01122"/>
    </source>
</evidence>
<dbReference type="GO" id="GO:0030163">
    <property type="term" value="P:protein catabolic process"/>
    <property type="evidence" value="ECO:0007669"/>
    <property type="project" value="InterPro"/>
</dbReference>
<dbReference type="AlphaFoldDB" id="A0A212T7C2"/>
<dbReference type="OrthoDB" id="2356897at2"/>
<keyword evidence="5" id="KW-1185">Reference proteome</keyword>
<dbReference type="PROSITE" id="PS51786">
    <property type="entry name" value="LON_PROTEOLYTIC"/>
    <property type="match status" value="1"/>
</dbReference>
<dbReference type="Pfam" id="PF05362">
    <property type="entry name" value="Lon_C"/>
    <property type="match status" value="1"/>
</dbReference>
<evidence type="ECO:0000259" key="3">
    <source>
        <dbReference type="PROSITE" id="PS51786"/>
    </source>
</evidence>
<feature type="active site" evidence="1">
    <location>
        <position position="247"/>
    </location>
</feature>
<proteinExistence type="inferred from homology"/>